<organism evidence="2 4">
    <name type="scientific">Leyella lascolaii</name>
    <dbReference type="NCBI Taxonomy" id="1776379"/>
    <lineage>
        <taxon>Bacteria</taxon>
        <taxon>Pseudomonadati</taxon>
        <taxon>Bacteroidota</taxon>
        <taxon>Bacteroidia</taxon>
        <taxon>Bacteroidales</taxon>
        <taxon>Prevotellaceae</taxon>
        <taxon>Leyella</taxon>
    </lineage>
</organism>
<proteinExistence type="predicted"/>
<evidence type="ECO:0000313" key="1">
    <source>
        <dbReference type="EMBL" id="MDN0022788.1"/>
    </source>
</evidence>
<dbReference type="Proteomes" id="UP001167831">
    <property type="component" value="Unassembled WGS sequence"/>
</dbReference>
<dbReference type="AlphaFoldDB" id="A0AAW7JX13"/>
<comment type="caution">
    <text evidence="2">The sequence shown here is derived from an EMBL/GenBank/DDBJ whole genome shotgun (WGS) entry which is preliminary data.</text>
</comment>
<accession>A0AAW7JX13</accession>
<dbReference type="EMBL" id="JAUEIF010000007">
    <property type="protein sequence ID" value="MDN0025541.1"/>
    <property type="molecule type" value="Genomic_DNA"/>
</dbReference>
<protein>
    <submittedName>
        <fullName evidence="2">Uncharacterized protein</fullName>
    </submittedName>
</protein>
<reference evidence="2" key="1">
    <citation type="submission" date="2023-06" db="EMBL/GenBank/DDBJ databases">
        <authorList>
            <person name="Zeman M."/>
            <person name="Kubasova T."/>
            <person name="Jahodarova E."/>
            <person name="Nykrynova M."/>
            <person name="Rychlik I."/>
        </authorList>
    </citation>
    <scope>NUCLEOTIDE SEQUENCE</scope>
    <source>
        <strain evidence="2">ET15</strain>
        <strain evidence="1">ET37</strain>
    </source>
</reference>
<name>A0AAW7JX13_9BACT</name>
<reference evidence="2" key="2">
    <citation type="submission" date="2023-08" db="EMBL/GenBank/DDBJ databases">
        <title>Identification and characterization of horizontal gene transfer across gut microbiota members of farm animals based on homology search.</title>
        <authorList>
            <person name="Schwarzerova J."/>
            <person name="Nykrynova M."/>
            <person name="Jureckova K."/>
            <person name="Cejkova D."/>
            <person name="Rychlik I."/>
        </authorList>
    </citation>
    <scope>NUCLEOTIDE SEQUENCE</scope>
    <source>
        <strain evidence="2">ET15</strain>
        <strain evidence="1">ET37</strain>
    </source>
</reference>
<evidence type="ECO:0000313" key="4">
    <source>
        <dbReference type="Proteomes" id="UP001168478"/>
    </source>
</evidence>
<gene>
    <name evidence="1" type="ORF">QVN81_07130</name>
    <name evidence="2" type="ORF">QVN84_08435</name>
</gene>
<keyword evidence="3" id="KW-1185">Reference proteome</keyword>
<dbReference type="EMBL" id="JAUEIE010000006">
    <property type="protein sequence ID" value="MDN0022788.1"/>
    <property type="molecule type" value="Genomic_DNA"/>
</dbReference>
<evidence type="ECO:0000313" key="2">
    <source>
        <dbReference type="EMBL" id="MDN0025541.1"/>
    </source>
</evidence>
<dbReference type="Proteomes" id="UP001168478">
    <property type="component" value="Unassembled WGS sequence"/>
</dbReference>
<evidence type="ECO:0000313" key="3">
    <source>
        <dbReference type="Proteomes" id="UP001167831"/>
    </source>
</evidence>
<dbReference type="RefSeq" id="WP_286685184.1">
    <property type="nucleotide sequence ID" value="NZ_JAUEIE010000006.1"/>
</dbReference>
<sequence length="58" mass="6719">MKKTYVKPLVEVVEVNVEDQILAGSPPVEFEITVEPPIPDDDEEIFGAKDFNRWDDWK</sequence>